<comment type="similarity">
    <text evidence="10 16 18">Belongs to the HisA/HisF family.</text>
</comment>
<comment type="function">
    <text evidence="17">Catalyzes the hydrolysis of the adenine ring of phosphoribosyl-AMP.</text>
</comment>
<feature type="binding site" evidence="17">
    <location>
        <position position="325"/>
    </location>
    <ligand>
        <name>Mg(2+)</name>
        <dbReference type="ChEBI" id="CHEBI:18420"/>
    </ligand>
</feature>
<evidence type="ECO:0000256" key="8">
    <source>
        <dbReference type="ARBA" id="ARBA00007731"/>
    </source>
</evidence>
<dbReference type="EMBL" id="CP021422">
    <property type="protein sequence ID" value="ASB41238.1"/>
    <property type="molecule type" value="Genomic_DNA"/>
</dbReference>
<evidence type="ECO:0000256" key="17">
    <source>
        <dbReference type="HAMAP-Rule" id="MF_01021"/>
    </source>
</evidence>
<comment type="pathway">
    <text evidence="7">Amino-acid biosynthesis; L-histidine biosynthesis; L-histidine from 5-phospho-alpha-D-ribose 1-diphosphate: step 2/9.</text>
</comment>
<dbReference type="Proteomes" id="UP000196710">
    <property type="component" value="Chromosome"/>
</dbReference>
<protein>
    <recommendedName>
        <fullName evidence="16 17">Multifunctional fusion protein</fullName>
    </recommendedName>
    <domain>
        <recommendedName>
            <fullName evidence="16">1-(5-phosphoribosyl)-5-[(5-phosphoribosylamino)methylideneamino] imidazole-4-carboxamide isomerase</fullName>
            <ecNumber evidence="16">5.3.1.16</ecNumber>
        </recommendedName>
        <alternativeName>
            <fullName evidence="16">Phosphoribosylformimino-5-aminoimidazole carboxamide ribotide isomerase</fullName>
        </alternativeName>
    </domain>
    <domain>
        <recommendedName>
            <fullName evidence="17">Phosphoribosyl-AMP cyclohydrolase</fullName>
            <shortName evidence="17">PRA-CH</shortName>
            <ecNumber evidence="17">3.5.4.19</ecNumber>
        </recommendedName>
    </domain>
</protein>
<evidence type="ECO:0000256" key="11">
    <source>
        <dbReference type="ARBA" id="ARBA00022490"/>
    </source>
</evidence>
<feature type="active site" description="Proton acceptor" evidence="16">
    <location>
        <position position="8"/>
    </location>
</feature>
<feature type="active site" description="Proton donor" evidence="16">
    <location>
        <position position="129"/>
    </location>
</feature>
<evidence type="ECO:0000313" key="24">
    <source>
        <dbReference type="Proteomes" id="UP000596035"/>
    </source>
</evidence>
<evidence type="ECO:0000313" key="22">
    <source>
        <dbReference type="EMBL" id="QQR30511.1"/>
    </source>
</evidence>
<evidence type="ECO:0000256" key="5">
    <source>
        <dbReference type="ARBA" id="ARBA00005133"/>
    </source>
</evidence>
<comment type="pathway">
    <text evidence="5 16 19">Amino-acid biosynthesis; L-histidine biosynthesis; L-histidine from 5-phospho-alpha-D-ribose 1-diphosphate: step 4/9.</text>
</comment>
<dbReference type="FunFam" id="3.20.20.70:FF:000009">
    <property type="entry name" value="1-(5-phosphoribosyl)-5-[(5-phosphoribosylamino)methylideneamino] imidazole-4-carboxamide isomerase"/>
    <property type="match status" value="1"/>
</dbReference>
<feature type="binding site" evidence="17">
    <location>
        <position position="342"/>
    </location>
    <ligand>
        <name>Zn(2+)</name>
        <dbReference type="ChEBI" id="CHEBI:29105"/>
        <note>ligand shared between dimeric partners</note>
    </ligand>
</feature>
<dbReference type="EC" id="5.3.1.16" evidence="16"/>
<dbReference type="GO" id="GO:0003949">
    <property type="term" value="F:1-(5-phosphoribosyl)-5-[(5-phosphoribosylamino)methylideneamino]imidazole-4-carboxamide isomerase activity"/>
    <property type="evidence" value="ECO:0007669"/>
    <property type="project" value="UniProtKB-UniRule"/>
</dbReference>
<accession>A0A1Z2XS03</accession>
<dbReference type="GO" id="GO:0004635">
    <property type="term" value="F:phosphoribosyl-AMP cyclohydrolase activity"/>
    <property type="evidence" value="ECO:0007669"/>
    <property type="project" value="UniProtKB-UniRule"/>
</dbReference>
<dbReference type="GO" id="GO:0000287">
    <property type="term" value="F:magnesium ion binding"/>
    <property type="evidence" value="ECO:0007669"/>
    <property type="project" value="UniProtKB-UniRule"/>
</dbReference>
<feature type="binding site" evidence="17">
    <location>
        <position position="326"/>
    </location>
    <ligand>
        <name>Zn(2+)</name>
        <dbReference type="ChEBI" id="CHEBI:29105"/>
        <note>ligand shared between dimeric partners</note>
    </ligand>
</feature>
<dbReference type="EC" id="3.5.4.19" evidence="17"/>
<dbReference type="RefSeq" id="WP_066540627.1">
    <property type="nucleotide sequence ID" value="NZ_CP021422.1"/>
</dbReference>
<keyword evidence="12 17" id="KW-0028">Amino-acid biosynthesis</keyword>
<dbReference type="Proteomes" id="UP000596035">
    <property type="component" value="Chromosome"/>
</dbReference>
<evidence type="ECO:0000256" key="4">
    <source>
        <dbReference type="ARBA" id="ARBA00004496"/>
    </source>
</evidence>
<dbReference type="InterPro" id="IPR002496">
    <property type="entry name" value="PRib_AMP_CycHydrolase_dom"/>
</dbReference>
<dbReference type="InterPro" id="IPR013785">
    <property type="entry name" value="Aldolase_TIM"/>
</dbReference>
<evidence type="ECO:0000256" key="19">
    <source>
        <dbReference type="RuleBase" id="RU003658"/>
    </source>
</evidence>
<feature type="binding site" evidence="17">
    <location>
        <position position="349"/>
    </location>
    <ligand>
        <name>Zn(2+)</name>
        <dbReference type="ChEBI" id="CHEBI:29105"/>
        <note>ligand shared between dimeric partners</note>
    </ligand>
</feature>
<evidence type="ECO:0000256" key="15">
    <source>
        <dbReference type="ARBA" id="ARBA00023235"/>
    </source>
</evidence>
<keyword evidence="17" id="KW-0479">Metal-binding</keyword>
<comment type="subunit">
    <text evidence="17">Homodimer.</text>
</comment>
<dbReference type="PANTHER" id="PTHR43090">
    <property type="entry name" value="1-(5-PHOSPHORIBOSYL)-5-[(5-PHOSPHORIBOSYLAMINO)METHYLIDENEAMINO] IMIDAZOLE-4-CARBOXAMIDE ISOMERASE"/>
    <property type="match status" value="1"/>
</dbReference>
<dbReference type="GO" id="GO:0005737">
    <property type="term" value="C:cytoplasm"/>
    <property type="evidence" value="ECO:0007669"/>
    <property type="project" value="UniProtKB-SubCell"/>
</dbReference>
<reference evidence="21" key="1">
    <citation type="journal article" date="2017" name="Genome Announc.">
        <title>High-Quality Whole-Genome Sequences of the Oligo-Mouse-Microbiota Bacterial Community.</title>
        <authorList>
            <person name="Garzetti D."/>
            <person name="Brugiroux S."/>
            <person name="Bunk B."/>
            <person name="Pukall R."/>
            <person name="McCoy K.D."/>
            <person name="Macpherson A.J."/>
            <person name="Stecher B."/>
        </authorList>
    </citation>
    <scope>NUCLEOTIDE SEQUENCE</scope>
    <source>
        <strain evidence="21">KB18</strain>
    </source>
</reference>
<dbReference type="GO" id="GO:0004636">
    <property type="term" value="F:phosphoribosyl-ATP diphosphatase activity"/>
    <property type="evidence" value="ECO:0007669"/>
    <property type="project" value="UniProtKB-EC"/>
</dbReference>
<comment type="cofactor">
    <cofactor evidence="17">
        <name>Mg(2+)</name>
        <dbReference type="ChEBI" id="CHEBI:18420"/>
    </cofactor>
    <text evidence="17">Binds 1 Mg(2+) ion per subunit.</text>
</comment>
<evidence type="ECO:0000313" key="21">
    <source>
        <dbReference type="EMBL" id="ASB41238.1"/>
    </source>
</evidence>
<feature type="domain" description="Phosphoribosyl-AMP cyclohydrolase" evidence="20">
    <location>
        <begin position="278"/>
        <end position="351"/>
    </location>
</feature>
<comment type="catalytic activity">
    <reaction evidence="3">
        <text>1-(5-phospho-beta-D-ribosyl)-ATP + H2O = 1-(5-phospho-beta-D-ribosyl)-5'-AMP + diphosphate + H(+)</text>
        <dbReference type="Rhea" id="RHEA:22828"/>
        <dbReference type="ChEBI" id="CHEBI:15377"/>
        <dbReference type="ChEBI" id="CHEBI:15378"/>
        <dbReference type="ChEBI" id="CHEBI:33019"/>
        <dbReference type="ChEBI" id="CHEBI:59457"/>
        <dbReference type="ChEBI" id="CHEBI:73183"/>
        <dbReference type="EC" id="3.6.1.31"/>
    </reaction>
</comment>
<dbReference type="Gene3D" id="3.20.20.70">
    <property type="entry name" value="Aldolase class I"/>
    <property type="match status" value="1"/>
</dbReference>
<feature type="binding site" evidence="17">
    <location>
        <position position="329"/>
    </location>
    <ligand>
        <name>Mg(2+)</name>
        <dbReference type="ChEBI" id="CHEBI:18420"/>
    </ligand>
</feature>
<gene>
    <name evidence="16 22" type="primary">hisA</name>
    <name evidence="17" type="synonym">hisI</name>
    <name evidence="21" type="ORF">ADH66_11575</name>
    <name evidence="22" type="ORF">I5Q82_01895</name>
</gene>
<keyword evidence="17" id="KW-0862">Zinc</keyword>
<dbReference type="InterPro" id="IPR011060">
    <property type="entry name" value="RibuloseP-bd_barrel"/>
</dbReference>
<dbReference type="HAMAP" id="MF_01021">
    <property type="entry name" value="HisI"/>
    <property type="match status" value="1"/>
</dbReference>
<dbReference type="InterPro" id="IPR038019">
    <property type="entry name" value="PRib_AMP_CycHydrolase_sf"/>
</dbReference>
<comment type="catalytic activity">
    <reaction evidence="2 16 19">
        <text>1-(5-phospho-beta-D-ribosyl)-5-[(5-phospho-beta-D-ribosylamino)methylideneamino]imidazole-4-carboxamide = 5-[(5-phospho-1-deoxy-D-ribulos-1-ylimino)methylamino]-1-(5-phospho-beta-D-ribosyl)imidazole-4-carboxamide</text>
        <dbReference type="Rhea" id="RHEA:15469"/>
        <dbReference type="ChEBI" id="CHEBI:58435"/>
        <dbReference type="ChEBI" id="CHEBI:58525"/>
        <dbReference type="EC" id="5.3.1.16"/>
    </reaction>
</comment>
<evidence type="ECO:0000256" key="7">
    <source>
        <dbReference type="ARBA" id="ARBA00005204"/>
    </source>
</evidence>
<keyword evidence="23" id="KW-1185">Reference proteome</keyword>
<evidence type="ECO:0000256" key="10">
    <source>
        <dbReference type="ARBA" id="ARBA00009667"/>
    </source>
</evidence>
<dbReference type="GO" id="GO:0008270">
    <property type="term" value="F:zinc ion binding"/>
    <property type="evidence" value="ECO:0007669"/>
    <property type="project" value="UniProtKB-UniRule"/>
</dbReference>
<dbReference type="SUPFAM" id="SSF141734">
    <property type="entry name" value="HisI-like"/>
    <property type="match status" value="1"/>
</dbReference>
<dbReference type="PANTHER" id="PTHR43090:SF2">
    <property type="entry name" value="1-(5-PHOSPHORIBOSYL)-5-[(5-PHOSPHORIBOSYLAMINO)METHYLIDENEAMINO] IMIDAZOLE-4-CARBOXAMIDE ISOMERASE"/>
    <property type="match status" value="1"/>
</dbReference>
<name>A0A1Z2XS03_9FIRM</name>
<dbReference type="NCBIfam" id="NF000768">
    <property type="entry name" value="PRK00051.1"/>
    <property type="match status" value="1"/>
</dbReference>
<dbReference type="EMBL" id="CP065321">
    <property type="protein sequence ID" value="QQR30511.1"/>
    <property type="molecule type" value="Genomic_DNA"/>
</dbReference>
<dbReference type="HAMAP" id="MF_01014">
    <property type="entry name" value="HisA"/>
    <property type="match status" value="1"/>
</dbReference>
<dbReference type="FunFam" id="3.10.20.810:FF:000001">
    <property type="entry name" value="Histidine biosynthesis bifunctional protein HisIE"/>
    <property type="match status" value="1"/>
</dbReference>
<keyword evidence="11 17" id="KW-0963">Cytoplasm</keyword>
<evidence type="ECO:0000256" key="3">
    <source>
        <dbReference type="ARBA" id="ARBA00001460"/>
    </source>
</evidence>
<evidence type="ECO:0000313" key="23">
    <source>
        <dbReference type="Proteomes" id="UP000196710"/>
    </source>
</evidence>
<dbReference type="CDD" id="cd04732">
    <property type="entry name" value="HisA"/>
    <property type="match status" value="1"/>
</dbReference>
<evidence type="ECO:0000256" key="1">
    <source>
        <dbReference type="ARBA" id="ARBA00000024"/>
    </source>
</evidence>
<comment type="pathway">
    <text evidence="6 17">Amino-acid biosynthesis; L-histidine biosynthesis; L-histidine from 5-phospho-alpha-D-ribose 1-diphosphate: step 3/9.</text>
</comment>
<dbReference type="GO" id="GO:0000105">
    <property type="term" value="P:L-histidine biosynthetic process"/>
    <property type="evidence" value="ECO:0007669"/>
    <property type="project" value="UniProtKB-UniRule"/>
</dbReference>
<sequence length="363" mass="39345">MIILPAIDIHEGRCVRLFQGDYSTAEVVAGDPRETAESFREQGAHWLHMVDLDGAKAGRPINHELILNTAETAGMHVEVGGGIRSMRTVEDYLMGGASRVILGSAALGDPEFVKEAVCAYGKRIAVGIDAIDGIAAAEGWTKKSGMDYIEVAKRMEGIGVQYIICTDIHKDGTQSGPNLEMLDKLNRAVSCNIIASGGVSSLLDIINLYDLGLYGAIAGKALYAGTLDLKAAVRVCHKFSGRRAKTQAAVNDELERFFVKSSLVPAIVQEADTNEVLMLAYMNSEALEKTIDTGYTWFYSRSRAALWNKGETSGNTQKVVSVTADCDNDTLLVRVKSNGPACHTGNRTCFFKELLGEKKEEEK</sequence>
<evidence type="ECO:0000256" key="12">
    <source>
        <dbReference type="ARBA" id="ARBA00022605"/>
    </source>
</evidence>
<dbReference type="InterPro" id="IPR006062">
    <property type="entry name" value="His_biosynth"/>
</dbReference>
<dbReference type="SUPFAM" id="SSF51366">
    <property type="entry name" value="Ribulose-phoshate binding barrel"/>
    <property type="match status" value="1"/>
</dbReference>
<comment type="similarity">
    <text evidence="8">In the C-terminal section; belongs to the PRA-PH family.</text>
</comment>
<proteinExistence type="inferred from homology"/>
<dbReference type="InterPro" id="IPR006063">
    <property type="entry name" value="HisA_bact_arch"/>
</dbReference>
<keyword evidence="13 17" id="KW-0378">Hydrolase</keyword>
<comment type="similarity">
    <text evidence="9">In the N-terminal section; belongs to the PRA-CH family.</text>
</comment>
<evidence type="ECO:0000259" key="20">
    <source>
        <dbReference type="Pfam" id="PF01502"/>
    </source>
</evidence>
<evidence type="ECO:0000256" key="9">
    <source>
        <dbReference type="ARBA" id="ARBA00008299"/>
    </source>
</evidence>
<dbReference type="KEGG" id="amur:ADH66_11575"/>
<evidence type="ECO:0000256" key="14">
    <source>
        <dbReference type="ARBA" id="ARBA00023102"/>
    </source>
</evidence>
<organism evidence="22 24">
    <name type="scientific">Acutalibacter muris</name>
    <dbReference type="NCBI Taxonomy" id="1796620"/>
    <lineage>
        <taxon>Bacteria</taxon>
        <taxon>Bacillati</taxon>
        <taxon>Bacillota</taxon>
        <taxon>Clostridia</taxon>
        <taxon>Eubacteriales</taxon>
        <taxon>Acutalibacteraceae</taxon>
        <taxon>Acutalibacter</taxon>
    </lineage>
</organism>
<evidence type="ECO:0000256" key="6">
    <source>
        <dbReference type="ARBA" id="ARBA00005169"/>
    </source>
</evidence>
<reference evidence="23" key="2">
    <citation type="submission" date="2017-05" db="EMBL/GenBank/DDBJ databases">
        <title>Improved OligoMM genomes.</title>
        <authorList>
            <person name="Garzetti D."/>
        </authorList>
    </citation>
    <scope>NUCLEOTIDE SEQUENCE [LARGE SCALE GENOMIC DNA]</scope>
    <source>
        <strain evidence="23">KB18</strain>
    </source>
</reference>
<comment type="similarity">
    <text evidence="17">Belongs to the PRA-CH family.</text>
</comment>
<dbReference type="InterPro" id="IPR023016">
    <property type="entry name" value="HisA/PriA"/>
</dbReference>
<keyword evidence="15 16" id="KW-0413">Isomerase</keyword>
<dbReference type="Pfam" id="PF00977">
    <property type="entry name" value="His_biosynth"/>
    <property type="match status" value="1"/>
</dbReference>
<evidence type="ECO:0000256" key="2">
    <source>
        <dbReference type="ARBA" id="ARBA00000901"/>
    </source>
</evidence>
<dbReference type="AlphaFoldDB" id="A0A1Z2XS03"/>
<evidence type="ECO:0000256" key="13">
    <source>
        <dbReference type="ARBA" id="ARBA00022801"/>
    </source>
</evidence>
<evidence type="ECO:0000256" key="18">
    <source>
        <dbReference type="RuleBase" id="RU003657"/>
    </source>
</evidence>
<comment type="subcellular location">
    <subcellularLocation>
        <location evidence="4 17 19">Cytoplasm</location>
    </subcellularLocation>
</comment>
<keyword evidence="17" id="KW-0460">Magnesium</keyword>
<dbReference type="Pfam" id="PF01502">
    <property type="entry name" value="PRA-CH"/>
    <property type="match status" value="1"/>
</dbReference>
<reference evidence="22 24" key="3">
    <citation type="submission" date="2020-11" db="EMBL/GenBank/DDBJ databases">
        <title>Closed and high quality bacterial genomes of the OMM12 community.</title>
        <authorList>
            <person name="Marbouty M."/>
            <person name="Lamy-Besnier Q."/>
            <person name="Debarbieux L."/>
            <person name="Koszul R."/>
        </authorList>
    </citation>
    <scope>NUCLEOTIDE SEQUENCE [LARGE SCALE GENOMIC DNA]</scope>
    <source>
        <strain evidence="22 24">KB18</strain>
    </source>
</reference>
<evidence type="ECO:0000256" key="16">
    <source>
        <dbReference type="HAMAP-Rule" id="MF_01014"/>
    </source>
</evidence>
<dbReference type="InterPro" id="IPR026660">
    <property type="entry name" value="PRA-CH"/>
</dbReference>
<dbReference type="InterPro" id="IPR044524">
    <property type="entry name" value="Isoase_HisA-like"/>
</dbReference>
<feature type="binding site" evidence="17">
    <location>
        <position position="327"/>
    </location>
    <ligand>
        <name>Mg(2+)</name>
        <dbReference type="ChEBI" id="CHEBI:18420"/>
    </ligand>
</feature>
<dbReference type="Gene3D" id="3.10.20.810">
    <property type="entry name" value="Phosphoribosyl-AMP cyclohydrolase"/>
    <property type="match status" value="1"/>
</dbReference>
<dbReference type="GO" id="GO:0000162">
    <property type="term" value="P:L-tryptophan biosynthetic process"/>
    <property type="evidence" value="ECO:0007669"/>
    <property type="project" value="TreeGrafter"/>
</dbReference>
<comment type="cofactor">
    <cofactor evidence="17">
        <name>Zn(2+)</name>
        <dbReference type="ChEBI" id="CHEBI:29105"/>
    </cofactor>
    <text evidence="17">Binds 1 zinc ion per subunit.</text>
</comment>
<comment type="catalytic activity">
    <reaction evidence="1 17">
        <text>1-(5-phospho-beta-D-ribosyl)-5'-AMP + H2O = 1-(5-phospho-beta-D-ribosyl)-5-[(5-phospho-beta-D-ribosylamino)methylideneamino]imidazole-4-carboxamide</text>
        <dbReference type="Rhea" id="RHEA:20049"/>
        <dbReference type="ChEBI" id="CHEBI:15377"/>
        <dbReference type="ChEBI" id="CHEBI:58435"/>
        <dbReference type="ChEBI" id="CHEBI:59457"/>
        <dbReference type="EC" id="3.5.4.19"/>
    </reaction>
</comment>
<keyword evidence="14 17" id="KW-0368">Histidine biosynthesis</keyword>
<dbReference type="NCBIfam" id="TIGR00007">
    <property type="entry name" value="1-(5-phosphoribosyl)-5-[(5-phosphoribosylamino)methylideneamino]imidazole-4-carboxamide isomerase"/>
    <property type="match status" value="1"/>
</dbReference>